<feature type="non-terminal residue" evidence="1">
    <location>
        <position position="156"/>
    </location>
</feature>
<dbReference type="SUPFAM" id="SSF53649">
    <property type="entry name" value="Alkaline phosphatase-like"/>
    <property type="match status" value="1"/>
</dbReference>
<sequence>DGAAGLPLPDRGGKTCLELAHTPNLDAMAKGGILGLVRTVPPGMEPSSACACISVLGYDPKLYYQGRAAIEARSMGVTIDEGEAVFRCNLVAIRDGKMWDYSAGHISTSEAQQLIGALDESLGGNKVHFYPGISYRHLCKLKGREDTLLAACTPPH</sequence>
<name>X1SRU6_9ZZZZ</name>
<organism evidence="1">
    <name type="scientific">marine sediment metagenome</name>
    <dbReference type="NCBI Taxonomy" id="412755"/>
    <lineage>
        <taxon>unclassified sequences</taxon>
        <taxon>metagenomes</taxon>
        <taxon>ecological metagenomes</taxon>
    </lineage>
</organism>
<dbReference type="PANTHER" id="PTHR31209">
    <property type="entry name" value="COFACTOR-INDEPENDENT PHOSPHOGLYCERATE MUTASE"/>
    <property type="match status" value="1"/>
</dbReference>
<dbReference type="EMBL" id="BARW01013269">
    <property type="protein sequence ID" value="GAI78060.1"/>
    <property type="molecule type" value="Genomic_DNA"/>
</dbReference>
<dbReference type="Pfam" id="PF10143">
    <property type="entry name" value="PhosphMutase"/>
    <property type="match status" value="1"/>
</dbReference>
<dbReference type="InterPro" id="IPR017850">
    <property type="entry name" value="Alkaline_phosphatase_core_sf"/>
</dbReference>
<accession>X1SRU6</accession>
<dbReference type="InterPro" id="IPR004456">
    <property type="entry name" value="Pglycerate_mutase_ApgM"/>
</dbReference>
<reference evidence="1" key="1">
    <citation type="journal article" date="2014" name="Front. Microbiol.">
        <title>High frequency of phylogenetically diverse reductive dehalogenase-homologous genes in deep subseafloor sedimentary metagenomes.</title>
        <authorList>
            <person name="Kawai M."/>
            <person name="Futagami T."/>
            <person name="Toyoda A."/>
            <person name="Takaki Y."/>
            <person name="Nishi S."/>
            <person name="Hori S."/>
            <person name="Arai W."/>
            <person name="Tsubouchi T."/>
            <person name="Morono Y."/>
            <person name="Uchiyama I."/>
            <person name="Ito T."/>
            <person name="Fujiyama A."/>
            <person name="Inagaki F."/>
            <person name="Takami H."/>
        </authorList>
    </citation>
    <scope>NUCLEOTIDE SEQUENCE</scope>
    <source>
        <strain evidence="1">Expedition CK06-06</strain>
    </source>
</reference>
<comment type="caution">
    <text evidence="1">The sequence shown here is derived from an EMBL/GenBank/DDBJ whole genome shotgun (WGS) entry which is preliminary data.</text>
</comment>
<dbReference type="Gene3D" id="3.30.70.2130">
    <property type="entry name" value="Metalloenzyme domain"/>
    <property type="match status" value="1"/>
</dbReference>
<dbReference type="PANTHER" id="PTHR31209:SF4">
    <property type="entry name" value="2,3-BISPHOSPHOGLYCERATE-INDEPENDENT PHOSPHOGLYCERATE MUTASE"/>
    <property type="match status" value="1"/>
</dbReference>
<gene>
    <name evidence="1" type="ORF">S12H4_24444</name>
</gene>
<dbReference type="InterPro" id="IPR042253">
    <property type="entry name" value="Pglycerate_mutase_ApgM_sf"/>
</dbReference>
<protein>
    <submittedName>
        <fullName evidence="1">Uncharacterized protein</fullName>
    </submittedName>
</protein>
<proteinExistence type="predicted"/>
<dbReference type="AlphaFoldDB" id="X1SRU6"/>
<evidence type="ECO:0000313" key="1">
    <source>
        <dbReference type="EMBL" id="GAI78060.1"/>
    </source>
</evidence>
<feature type="non-terminal residue" evidence="1">
    <location>
        <position position="1"/>
    </location>
</feature>
<dbReference type="GO" id="GO:0004619">
    <property type="term" value="F:phosphoglycerate mutase activity"/>
    <property type="evidence" value="ECO:0007669"/>
    <property type="project" value="InterPro"/>
</dbReference>